<evidence type="ECO:0000313" key="1">
    <source>
        <dbReference type="EMBL" id="TFH57291.1"/>
    </source>
</evidence>
<proteinExistence type="predicted"/>
<evidence type="ECO:0000313" key="2">
    <source>
        <dbReference type="Proteomes" id="UP000297638"/>
    </source>
</evidence>
<dbReference type="AlphaFoldDB" id="A0A4Y8U0D9"/>
<sequence>MKLNGTARGRNMEELMIDAHRQTKLFYGNDNYDMQTGTPHAYTDYEYFTDGSVAPTRTTFDMDFTAESPAIIKDERTTL</sequence>
<dbReference type="EMBL" id="SPDS01000001">
    <property type="protein sequence ID" value="TFH57291.1"/>
    <property type="molecule type" value="Genomic_DNA"/>
</dbReference>
<name>A0A4Y8U0D9_9MICC</name>
<reference evidence="1 2" key="1">
    <citation type="submission" date="2019-03" db="EMBL/GenBank/DDBJ databases">
        <title>Glutamicibacter sp. LJH19 genome.</title>
        <authorList>
            <person name="Sinai Borker S."/>
            <person name="Kumar R."/>
        </authorList>
    </citation>
    <scope>NUCLEOTIDE SEQUENCE [LARGE SCALE GENOMIC DNA]</scope>
    <source>
        <strain evidence="1 2">LJH19</strain>
    </source>
</reference>
<dbReference type="Proteomes" id="UP000297638">
    <property type="component" value="Unassembled WGS sequence"/>
</dbReference>
<accession>A0A4Y8U0D9</accession>
<dbReference type="RefSeq" id="WP_134780228.1">
    <property type="nucleotide sequence ID" value="NZ_SPDS01000001.1"/>
</dbReference>
<protein>
    <submittedName>
        <fullName evidence="1">Uncharacterized protein</fullName>
    </submittedName>
</protein>
<comment type="caution">
    <text evidence="1">The sequence shown here is derived from an EMBL/GenBank/DDBJ whole genome shotgun (WGS) entry which is preliminary data.</text>
</comment>
<gene>
    <name evidence="1" type="ORF">EXY26_09935</name>
</gene>
<organism evidence="1 2">
    <name type="scientific">Glutamicibacter arilaitensis</name>
    <dbReference type="NCBI Taxonomy" id="256701"/>
    <lineage>
        <taxon>Bacteria</taxon>
        <taxon>Bacillati</taxon>
        <taxon>Actinomycetota</taxon>
        <taxon>Actinomycetes</taxon>
        <taxon>Micrococcales</taxon>
        <taxon>Micrococcaceae</taxon>
        <taxon>Glutamicibacter</taxon>
    </lineage>
</organism>